<evidence type="ECO:0000256" key="7">
    <source>
        <dbReference type="ARBA" id="ARBA00023136"/>
    </source>
</evidence>
<keyword evidence="5 8" id="KW-0812">Transmembrane</keyword>
<dbReference type="PROSITE" id="PS51012">
    <property type="entry name" value="ABC_TM2"/>
    <property type="match status" value="1"/>
</dbReference>
<dbReference type="InterPro" id="IPR013525">
    <property type="entry name" value="ABC2_TM"/>
</dbReference>
<protein>
    <recommendedName>
        <fullName evidence="8">Transport permease protein</fullName>
    </recommendedName>
</protein>
<sequence length="371" mass="41283">MIRIRAINGFIQKEFMQILRDRQMIAALVFVPILQLVMFGSALTSEVKNIKFVVVSKPTTISRQIETRALASGWFKKVKSVNGAQVSDPVLLLTEQKAEAVLVAPKEGFEYALEHGGKPIQLLINATNAQRAQQVDSYIKQIILSVAEDNSYDLSAAGLINIDIRIMYNHYMNTSDFMIPALMSMASFIVILLVCSMSIAKEKETGTMEKLIASPASAEEIIIGKTAPYFIIGIFIILFMLSIGLIVFSVPLRGHFWQLLVTGFVLLLSALSIATLLSTIVKTQQQAMMASILFIMPAILLSGVFFPVENIPLQFRWLSYLNPLTYTMANFRSFMLKGGDLITFWQNTLITLIMGIILACAAYKNFKSTLN</sequence>
<dbReference type="InterPro" id="IPR000412">
    <property type="entry name" value="ABC_2_transport"/>
</dbReference>
<feature type="domain" description="ABC transmembrane type-2" evidence="9">
    <location>
        <begin position="136"/>
        <end position="369"/>
    </location>
</feature>
<dbReference type="Pfam" id="PF12698">
    <property type="entry name" value="ABC2_membrane_3"/>
    <property type="match status" value="1"/>
</dbReference>
<dbReference type="OrthoDB" id="9808686at2"/>
<evidence type="ECO:0000256" key="8">
    <source>
        <dbReference type="RuleBase" id="RU361157"/>
    </source>
</evidence>
<dbReference type="PRINTS" id="PR00164">
    <property type="entry name" value="ABC2TRNSPORT"/>
</dbReference>
<dbReference type="HOGENOM" id="CLU_039483_8_3_0"/>
<dbReference type="EMBL" id="CP001055">
    <property type="protein sequence ID" value="ACC98600.1"/>
    <property type="molecule type" value="Genomic_DNA"/>
</dbReference>
<dbReference type="AlphaFoldDB" id="B2KDK4"/>
<keyword evidence="7 8" id="KW-0472">Membrane</keyword>
<dbReference type="GO" id="GO:0140359">
    <property type="term" value="F:ABC-type transporter activity"/>
    <property type="evidence" value="ECO:0007669"/>
    <property type="project" value="InterPro"/>
</dbReference>
<comment type="similarity">
    <text evidence="2 8">Belongs to the ABC-2 integral membrane protein family.</text>
</comment>
<dbReference type="PANTHER" id="PTHR30294:SF29">
    <property type="entry name" value="MULTIDRUG ABC TRANSPORTER PERMEASE YBHS-RELATED"/>
    <property type="match status" value="1"/>
</dbReference>
<evidence type="ECO:0000313" key="11">
    <source>
        <dbReference type="Proteomes" id="UP000001029"/>
    </source>
</evidence>
<evidence type="ECO:0000259" key="9">
    <source>
        <dbReference type="PROSITE" id="PS51012"/>
    </source>
</evidence>
<gene>
    <name evidence="10" type="ordered locus">Emin_1047</name>
</gene>
<keyword evidence="11" id="KW-1185">Reference proteome</keyword>
<keyword evidence="4 8" id="KW-1003">Cell membrane</keyword>
<keyword evidence="3 8" id="KW-0813">Transport</keyword>
<evidence type="ECO:0000256" key="5">
    <source>
        <dbReference type="ARBA" id="ARBA00022692"/>
    </source>
</evidence>
<comment type="subcellular location">
    <subcellularLocation>
        <location evidence="1 8">Cell membrane</location>
        <topology evidence="1 8">Multi-pass membrane protein</topology>
    </subcellularLocation>
</comment>
<comment type="caution">
    <text evidence="8">Lacks conserved residue(s) required for the propagation of feature annotation.</text>
</comment>
<dbReference type="InterPro" id="IPR047817">
    <property type="entry name" value="ABC2_TM_bact-type"/>
</dbReference>
<proteinExistence type="inferred from homology"/>
<reference evidence="10 11" key="1">
    <citation type="journal article" date="2009" name="Appl. Environ. Microbiol.">
        <title>Genomic analysis of 'Elusimicrobium minutum,' the first cultivated representative of the phylum 'Elusimicrobia' (formerly termite group 1).</title>
        <authorList>
            <person name="Herlemann D.P.R."/>
            <person name="Geissinger O."/>
            <person name="Ikeda-Ohtsubo W."/>
            <person name="Kunin V."/>
            <person name="Sun H."/>
            <person name="Lapidus A."/>
            <person name="Hugenholtz P."/>
            <person name="Brune A."/>
        </authorList>
    </citation>
    <scope>NUCLEOTIDE SEQUENCE [LARGE SCALE GENOMIC DNA]</scope>
    <source>
        <strain evidence="10 11">Pei191</strain>
    </source>
</reference>
<dbReference type="GO" id="GO:0043190">
    <property type="term" value="C:ATP-binding cassette (ABC) transporter complex"/>
    <property type="evidence" value="ECO:0007669"/>
    <property type="project" value="InterPro"/>
</dbReference>
<evidence type="ECO:0000256" key="3">
    <source>
        <dbReference type="ARBA" id="ARBA00022448"/>
    </source>
</evidence>
<dbReference type="PANTHER" id="PTHR30294">
    <property type="entry name" value="MEMBRANE COMPONENT OF ABC TRANSPORTER YHHJ-RELATED"/>
    <property type="match status" value="1"/>
</dbReference>
<feature type="transmembrane region" description="Helical" evidence="8">
    <location>
        <begin position="177"/>
        <end position="200"/>
    </location>
</feature>
<feature type="transmembrane region" description="Helical" evidence="8">
    <location>
        <begin position="289"/>
        <end position="308"/>
    </location>
</feature>
<keyword evidence="6 8" id="KW-1133">Transmembrane helix</keyword>
<dbReference type="Proteomes" id="UP000001029">
    <property type="component" value="Chromosome"/>
</dbReference>
<dbReference type="RefSeq" id="WP_012415215.1">
    <property type="nucleotide sequence ID" value="NC_010644.1"/>
</dbReference>
<name>B2KDK4_ELUMP</name>
<feature type="transmembrane region" description="Helical" evidence="8">
    <location>
        <begin position="344"/>
        <end position="363"/>
    </location>
</feature>
<feature type="transmembrane region" description="Helical" evidence="8">
    <location>
        <begin position="256"/>
        <end position="277"/>
    </location>
</feature>
<accession>B2KDK4</accession>
<evidence type="ECO:0000256" key="6">
    <source>
        <dbReference type="ARBA" id="ARBA00022989"/>
    </source>
</evidence>
<evidence type="ECO:0000256" key="2">
    <source>
        <dbReference type="ARBA" id="ARBA00007783"/>
    </source>
</evidence>
<evidence type="ECO:0000256" key="1">
    <source>
        <dbReference type="ARBA" id="ARBA00004651"/>
    </source>
</evidence>
<evidence type="ECO:0000313" key="10">
    <source>
        <dbReference type="EMBL" id="ACC98600.1"/>
    </source>
</evidence>
<evidence type="ECO:0000256" key="4">
    <source>
        <dbReference type="ARBA" id="ARBA00022475"/>
    </source>
</evidence>
<organism evidence="10 11">
    <name type="scientific">Elusimicrobium minutum (strain Pei191)</name>
    <dbReference type="NCBI Taxonomy" id="445932"/>
    <lineage>
        <taxon>Bacteria</taxon>
        <taxon>Pseudomonadati</taxon>
        <taxon>Elusimicrobiota</taxon>
        <taxon>Elusimicrobia</taxon>
        <taxon>Elusimicrobiales</taxon>
        <taxon>Elusimicrobiaceae</taxon>
        <taxon>Elusimicrobium</taxon>
    </lineage>
</organism>
<dbReference type="KEGG" id="emi:Emin_1047"/>
<feature type="transmembrane region" description="Helical" evidence="8">
    <location>
        <begin position="229"/>
        <end position="250"/>
    </location>
</feature>
<dbReference type="InterPro" id="IPR051449">
    <property type="entry name" value="ABC-2_transporter_component"/>
</dbReference>
<dbReference type="STRING" id="445932.Emin_1047"/>